<dbReference type="Proteomes" id="UP000192980">
    <property type="component" value="Unassembled WGS sequence"/>
</dbReference>
<evidence type="ECO:0000256" key="1">
    <source>
        <dbReference type="SAM" id="Phobius"/>
    </source>
</evidence>
<protein>
    <submittedName>
        <fullName evidence="2">Uncharacterized protein</fullName>
    </submittedName>
</protein>
<gene>
    <name evidence="2" type="ORF">SAMN05660862_0003</name>
</gene>
<name>A0A1X7LED7_9SPHI</name>
<evidence type="ECO:0000313" key="2">
    <source>
        <dbReference type="EMBL" id="SMG51622.1"/>
    </source>
</evidence>
<evidence type="ECO:0000313" key="3">
    <source>
        <dbReference type="Proteomes" id="UP000192980"/>
    </source>
</evidence>
<keyword evidence="3" id="KW-1185">Reference proteome</keyword>
<keyword evidence="1" id="KW-1133">Transmembrane helix</keyword>
<dbReference type="AlphaFoldDB" id="A0A1X7LED7"/>
<feature type="transmembrane region" description="Helical" evidence="1">
    <location>
        <begin position="21"/>
        <end position="40"/>
    </location>
</feature>
<organism evidence="2 3">
    <name type="scientific">Sphingobacterium psychroaquaticum</name>
    <dbReference type="NCBI Taxonomy" id="561061"/>
    <lineage>
        <taxon>Bacteria</taxon>
        <taxon>Pseudomonadati</taxon>
        <taxon>Bacteroidota</taxon>
        <taxon>Sphingobacteriia</taxon>
        <taxon>Sphingobacteriales</taxon>
        <taxon>Sphingobacteriaceae</taxon>
        <taxon>Sphingobacterium</taxon>
    </lineage>
</organism>
<proteinExistence type="predicted"/>
<accession>A0A1X7LED7</accession>
<sequence>MNIVDRVKAPKPKLFRVLRSVGLALAAVGGVLITAPVALPAAVVTLGGYLTVSGAVLSAVCQVTVDDNTQNKKMK</sequence>
<dbReference type="RefSeq" id="WP_085474546.1">
    <property type="nucleotide sequence ID" value="NZ_FXAU01000010.1"/>
</dbReference>
<feature type="transmembrane region" description="Helical" evidence="1">
    <location>
        <begin position="46"/>
        <end position="65"/>
    </location>
</feature>
<keyword evidence="1" id="KW-0472">Membrane</keyword>
<keyword evidence="1" id="KW-0812">Transmembrane</keyword>
<dbReference type="STRING" id="561061.SAMN05660862_0003"/>
<reference evidence="2 3" key="1">
    <citation type="submission" date="2017-04" db="EMBL/GenBank/DDBJ databases">
        <authorList>
            <person name="Afonso C.L."/>
            <person name="Miller P.J."/>
            <person name="Scott M.A."/>
            <person name="Spackman E."/>
            <person name="Goraichik I."/>
            <person name="Dimitrov K.M."/>
            <person name="Suarez D.L."/>
            <person name="Swayne D.E."/>
        </authorList>
    </citation>
    <scope>NUCLEOTIDE SEQUENCE [LARGE SCALE GENOMIC DNA]</scope>
    <source>
        <strain evidence="2 3">DSM 22418</strain>
    </source>
</reference>
<dbReference type="EMBL" id="FXAU01000010">
    <property type="protein sequence ID" value="SMG51622.1"/>
    <property type="molecule type" value="Genomic_DNA"/>
</dbReference>